<dbReference type="Pfam" id="PF04023">
    <property type="entry name" value="FeoA"/>
    <property type="match status" value="1"/>
</dbReference>
<reference evidence="2 3" key="1">
    <citation type="submission" date="2020-05" db="EMBL/GenBank/DDBJ databases">
        <title>FDA dAtabase for Regulatory Grade micrObial Sequences (FDA-ARGOS): Supporting development and validation of Infectious Disease Dx tests.</title>
        <authorList>
            <person name="Pederson C."/>
            <person name="Tallon L."/>
            <person name="Sadzewicz L."/>
            <person name="Zhao X."/>
            <person name="Vavikolanu K."/>
            <person name="Mehta A."/>
            <person name="Aluvathingal J."/>
            <person name="Nadendla S."/>
            <person name="Myers T."/>
            <person name="Yan Y."/>
            <person name="Sichtig H."/>
        </authorList>
    </citation>
    <scope>NUCLEOTIDE SEQUENCE [LARGE SCALE GENOMIC DNA]</scope>
    <source>
        <strain evidence="2 3">FDAARGOS_764</strain>
    </source>
</reference>
<evidence type="ECO:0000313" key="3">
    <source>
        <dbReference type="Proteomes" id="UP000502899"/>
    </source>
</evidence>
<organism evidence="2 3">
    <name type="scientific">Finegoldia magna</name>
    <name type="common">Peptostreptococcus magnus</name>
    <dbReference type="NCBI Taxonomy" id="1260"/>
    <lineage>
        <taxon>Bacteria</taxon>
        <taxon>Bacillati</taxon>
        <taxon>Bacillota</taxon>
        <taxon>Tissierellia</taxon>
        <taxon>Tissierellales</taxon>
        <taxon>Peptoniphilaceae</taxon>
        <taxon>Finegoldia</taxon>
    </lineage>
</organism>
<dbReference type="Gene3D" id="2.30.30.90">
    <property type="match status" value="1"/>
</dbReference>
<dbReference type="InterPro" id="IPR038157">
    <property type="entry name" value="FeoA_core_dom"/>
</dbReference>
<dbReference type="InterPro" id="IPR053184">
    <property type="entry name" value="FeoA-like"/>
</dbReference>
<protein>
    <submittedName>
        <fullName evidence="2">Ferrous iron transport protein A</fullName>
    </submittedName>
</protein>
<dbReference type="SMART" id="SM00899">
    <property type="entry name" value="FeoA"/>
    <property type="match status" value="1"/>
</dbReference>
<dbReference type="GO" id="GO:0046914">
    <property type="term" value="F:transition metal ion binding"/>
    <property type="evidence" value="ECO:0007669"/>
    <property type="project" value="InterPro"/>
</dbReference>
<name>A0A133N0Z1_FINMA</name>
<evidence type="ECO:0000313" key="2">
    <source>
        <dbReference type="EMBL" id="QKH80435.1"/>
    </source>
</evidence>
<dbReference type="Proteomes" id="UP000502899">
    <property type="component" value="Chromosome"/>
</dbReference>
<feature type="domain" description="Ferrous iron transporter FeoA-like" evidence="1">
    <location>
        <begin position="1"/>
        <end position="73"/>
    </location>
</feature>
<accession>A0A133N0Z1</accession>
<proteinExistence type="predicted"/>
<dbReference type="SUPFAM" id="SSF50037">
    <property type="entry name" value="C-terminal domain of transcriptional repressors"/>
    <property type="match status" value="1"/>
</dbReference>
<evidence type="ECO:0000259" key="1">
    <source>
        <dbReference type="SMART" id="SM00899"/>
    </source>
</evidence>
<dbReference type="InterPro" id="IPR007167">
    <property type="entry name" value="Fe-transptr_FeoA-like"/>
</dbReference>
<dbReference type="InterPro" id="IPR008988">
    <property type="entry name" value="Transcriptional_repressor_C"/>
</dbReference>
<dbReference type="EMBL" id="CP054000">
    <property type="protein sequence ID" value="QKH80435.1"/>
    <property type="molecule type" value="Genomic_DNA"/>
</dbReference>
<gene>
    <name evidence="2" type="ORF">FOC70_08765</name>
</gene>
<sequence>MNLALVPLNEDFEIIKIKSIKDDSQKKLLNNMGFVEGALVSVVSESHGNLIVKIKGSRVAIGKDIAMRIMVNHI</sequence>
<dbReference type="AlphaFoldDB" id="A0A133N0Z1"/>
<dbReference type="RefSeq" id="WP_002842448.1">
    <property type="nucleotide sequence ID" value="NZ_CAMPWK010000002.1"/>
</dbReference>
<dbReference type="PANTHER" id="PTHR43151:SF1">
    <property type="entry name" value="SSR2333 PROTEIN"/>
    <property type="match status" value="1"/>
</dbReference>
<dbReference type="PANTHER" id="PTHR43151">
    <property type="entry name" value="FEOA FAMILY PROTEIN"/>
    <property type="match status" value="1"/>
</dbReference>